<feature type="transmembrane region" description="Helical" evidence="1">
    <location>
        <begin position="255"/>
        <end position="282"/>
    </location>
</feature>
<evidence type="ECO:0000313" key="2">
    <source>
        <dbReference type="EMBL" id="GIF92191.1"/>
    </source>
</evidence>
<reference evidence="2 3" key="1">
    <citation type="submission" date="2021-01" db="EMBL/GenBank/DDBJ databases">
        <title>Whole genome shotgun sequence of Catellatospora chokoriensis NBRC 107358.</title>
        <authorList>
            <person name="Komaki H."/>
            <person name="Tamura T."/>
        </authorList>
    </citation>
    <scope>NUCLEOTIDE SEQUENCE [LARGE SCALE GENOMIC DNA]</scope>
    <source>
        <strain evidence="2 3">NBRC 107358</strain>
    </source>
</reference>
<feature type="transmembrane region" description="Helical" evidence="1">
    <location>
        <begin position="106"/>
        <end position="129"/>
    </location>
</feature>
<feature type="transmembrane region" description="Helical" evidence="1">
    <location>
        <begin position="181"/>
        <end position="198"/>
    </location>
</feature>
<proteinExistence type="predicted"/>
<evidence type="ECO:0000313" key="3">
    <source>
        <dbReference type="Proteomes" id="UP000619293"/>
    </source>
</evidence>
<keyword evidence="1" id="KW-0472">Membrane</keyword>
<dbReference type="AlphaFoldDB" id="A0A8J3K339"/>
<name>A0A8J3K339_9ACTN</name>
<feature type="transmembrane region" description="Helical" evidence="1">
    <location>
        <begin position="205"/>
        <end position="224"/>
    </location>
</feature>
<protein>
    <submittedName>
        <fullName evidence="2">Uncharacterized protein</fullName>
    </submittedName>
</protein>
<keyword evidence="1" id="KW-0812">Transmembrane</keyword>
<organism evidence="2 3">
    <name type="scientific">Catellatospora chokoriensis</name>
    <dbReference type="NCBI Taxonomy" id="310353"/>
    <lineage>
        <taxon>Bacteria</taxon>
        <taxon>Bacillati</taxon>
        <taxon>Actinomycetota</taxon>
        <taxon>Actinomycetes</taxon>
        <taxon>Micromonosporales</taxon>
        <taxon>Micromonosporaceae</taxon>
        <taxon>Catellatospora</taxon>
    </lineage>
</organism>
<feature type="transmembrane region" description="Helical" evidence="1">
    <location>
        <begin position="302"/>
        <end position="325"/>
    </location>
</feature>
<dbReference type="EMBL" id="BONG01000042">
    <property type="protein sequence ID" value="GIF92191.1"/>
    <property type="molecule type" value="Genomic_DNA"/>
</dbReference>
<keyword evidence="3" id="KW-1185">Reference proteome</keyword>
<accession>A0A8J3K339</accession>
<dbReference type="Proteomes" id="UP000619293">
    <property type="component" value="Unassembled WGS sequence"/>
</dbReference>
<evidence type="ECO:0000256" key="1">
    <source>
        <dbReference type="SAM" id="Phobius"/>
    </source>
</evidence>
<feature type="transmembrane region" description="Helical" evidence="1">
    <location>
        <begin position="230"/>
        <end position="248"/>
    </location>
</feature>
<sequence length="344" mass="34432">MRISWRAAVGGLAGLVGAVTWAISSAVYQPIMEPSGVWYDEAGVAVQQTAENNTYWPRELRHLAILLAVAGILVLCRTASRAVATAVVAAGGWLTADVLLDRFDVHGTGTAIVLASAATAYVATAAFLASRLSRADTGGPAVRHVVAGTLALLAVTSLLVVTPWVEQTTPAQIRAEAELTALKIVVSVLFAVLAATTVGRPAARAGATLGFGLVAVAAGVFVAVGEYRFVYSYALLIAVVAALVAVAAPRVRSVAGLVGMTVLGAVCAVASFAVLIIGGMVVGSVLTSLAGNPPVNGADTDISAPLLVTVLGVAMSLLTLAVTALPGALRAVQAGPPGSPAAAG</sequence>
<gene>
    <name evidence="2" type="ORF">Cch02nite_56350</name>
</gene>
<comment type="caution">
    <text evidence="2">The sequence shown here is derived from an EMBL/GenBank/DDBJ whole genome shotgun (WGS) entry which is preliminary data.</text>
</comment>
<keyword evidence="1" id="KW-1133">Transmembrane helix</keyword>
<feature type="transmembrane region" description="Helical" evidence="1">
    <location>
        <begin position="141"/>
        <end position="161"/>
    </location>
</feature>
<dbReference type="RefSeq" id="WP_191837308.1">
    <property type="nucleotide sequence ID" value="NZ_BAAALB010000001.1"/>
</dbReference>